<feature type="region of interest" description="Disordered" evidence="1">
    <location>
        <begin position="1"/>
        <end position="76"/>
    </location>
</feature>
<feature type="compositionally biased region" description="Polar residues" evidence="1">
    <location>
        <begin position="33"/>
        <end position="44"/>
    </location>
</feature>
<organism evidence="2">
    <name type="scientific">Solanum chacoense</name>
    <name type="common">Chaco potato</name>
    <dbReference type="NCBI Taxonomy" id="4108"/>
    <lineage>
        <taxon>Eukaryota</taxon>
        <taxon>Viridiplantae</taxon>
        <taxon>Streptophyta</taxon>
        <taxon>Embryophyta</taxon>
        <taxon>Tracheophyta</taxon>
        <taxon>Spermatophyta</taxon>
        <taxon>Magnoliopsida</taxon>
        <taxon>eudicotyledons</taxon>
        <taxon>Gunneridae</taxon>
        <taxon>Pentapetalae</taxon>
        <taxon>asterids</taxon>
        <taxon>lamiids</taxon>
        <taxon>Solanales</taxon>
        <taxon>Solanaceae</taxon>
        <taxon>Solanoideae</taxon>
        <taxon>Solaneae</taxon>
        <taxon>Solanum</taxon>
    </lineage>
</organism>
<proteinExistence type="predicted"/>
<evidence type="ECO:0000256" key="1">
    <source>
        <dbReference type="SAM" id="MobiDB-lite"/>
    </source>
</evidence>
<reference evidence="2" key="1">
    <citation type="submission" date="2015-12" db="EMBL/GenBank/DDBJ databases">
        <title>Gene expression during late stages of embryo sac development: a critical building block for successful pollen-pistil interactions.</title>
        <authorList>
            <person name="Liu Y."/>
            <person name="Joly V."/>
            <person name="Sabar M."/>
            <person name="Matton D.P."/>
        </authorList>
    </citation>
    <scope>NUCLEOTIDE SEQUENCE</scope>
</reference>
<feature type="non-terminal residue" evidence="2">
    <location>
        <position position="76"/>
    </location>
</feature>
<name>A0A0V0GHQ9_SOLCH</name>
<protein>
    <submittedName>
        <fullName evidence="2">Putative ovule protein</fullName>
    </submittedName>
</protein>
<sequence length="76" mass="8169">MGTGPDRTKTGPFANLSRRPRGEMLKRNFGGPTLNSKNLGQEPSNAGPIAQKHPDITNPPVSSKRPIALMNPHVTI</sequence>
<dbReference type="AlphaFoldDB" id="A0A0V0GHQ9"/>
<accession>A0A0V0GHQ9</accession>
<evidence type="ECO:0000313" key="2">
    <source>
        <dbReference type="EMBL" id="JAP07534.1"/>
    </source>
</evidence>
<dbReference type="EMBL" id="GEDG01038543">
    <property type="protein sequence ID" value="JAP07534.1"/>
    <property type="molecule type" value="Transcribed_RNA"/>
</dbReference>